<dbReference type="PANTHER" id="PTHR43630:SF2">
    <property type="entry name" value="GLYCOSYLTRANSFERASE"/>
    <property type="match status" value="1"/>
</dbReference>
<dbReference type="InterPro" id="IPR001173">
    <property type="entry name" value="Glyco_trans_2-like"/>
</dbReference>
<evidence type="ECO:0000259" key="2">
    <source>
        <dbReference type="Pfam" id="PF00535"/>
    </source>
</evidence>
<reference evidence="3 4" key="1">
    <citation type="journal article" date="2016" name="Nat. Commun.">
        <title>Thousands of microbial genomes shed light on interconnected biogeochemical processes in an aquifer system.</title>
        <authorList>
            <person name="Anantharaman K."/>
            <person name="Brown C.T."/>
            <person name="Hug L.A."/>
            <person name="Sharon I."/>
            <person name="Castelle C.J."/>
            <person name="Probst A.J."/>
            <person name="Thomas B.C."/>
            <person name="Singh A."/>
            <person name="Wilkins M.J."/>
            <person name="Karaoz U."/>
            <person name="Brodie E.L."/>
            <person name="Williams K.H."/>
            <person name="Hubbard S.S."/>
            <person name="Banfield J.F."/>
        </authorList>
    </citation>
    <scope>NUCLEOTIDE SEQUENCE [LARGE SCALE GENOMIC DNA]</scope>
</reference>
<keyword evidence="1" id="KW-0812">Transmembrane</keyword>
<feature type="transmembrane region" description="Helical" evidence="1">
    <location>
        <begin position="226"/>
        <end position="247"/>
    </location>
</feature>
<protein>
    <recommendedName>
        <fullName evidence="2">Glycosyltransferase 2-like domain-containing protein</fullName>
    </recommendedName>
</protein>
<dbReference type="EMBL" id="MFJR01000007">
    <property type="protein sequence ID" value="OGG26685.1"/>
    <property type="molecule type" value="Genomic_DNA"/>
</dbReference>
<feature type="domain" description="Glycosyltransferase 2-like" evidence="2">
    <location>
        <begin position="5"/>
        <end position="145"/>
    </location>
</feature>
<dbReference type="InterPro" id="IPR029044">
    <property type="entry name" value="Nucleotide-diphossugar_trans"/>
</dbReference>
<evidence type="ECO:0000313" key="3">
    <source>
        <dbReference type="EMBL" id="OGG26685.1"/>
    </source>
</evidence>
<accession>A0A1F6APR6</accession>
<proteinExistence type="predicted"/>
<keyword evidence="1" id="KW-0472">Membrane</keyword>
<dbReference type="Proteomes" id="UP000176609">
    <property type="component" value="Unassembled WGS sequence"/>
</dbReference>
<comment type="caution">
    <text evidence="3">The sequence shown here is derived from an EMBL/GenBank/DDBJ whole genome shotgun (WGS) entry which is preliminary data.</text>
</comment>
<sequence>MNRISLAIATFNEEENIGKCLESVADWVDEIVVVDGSSTDRTVEISNKYKAKVKVVDNPPNFHLNKQKAIDFCSGEWILQLDADEVVSEELKNEILSVINPQPINGYWIPRQNYFLGKFLSKGGQYPDYTLRLYRRGKGKLPCKSVHEQAQVEGEVGYLKNPLLHYPYPDFTHYLEHFNRYTDIFAEELRVQNLKISIIQTLNYLLFKPAFWFLKTYFRHKGFMDGFAGFLFSFFSALRFPVAYFKYGKKLIRKSKL</sequence>
<dbReference type="PANTHER" id="PTHR43630">
    <property type="entry name" value="POLY-BETA-1,6-N-ACETYL-D-GLUCOSAMINE SYNTHASE"/>
    <property type="match status" value="1"/>
</dbReference>
<organism evidence="3 4">
    <name type="scientific">Candidatus Gottesmanbacteria bacterium RIFCSPLOWO2_01_FULL_39_12b</name>
    <dbReference type="NCBI Taxonomy" id="1798388"/>
    <lineage>
        <taxon>Bacteria</taxon>
        <taxon>Candidatus Gottesmaniibacteriota</taxon>
    </lineage>
</organism>
<dbReference type="SUPFAM" id="SSF53448">
    <property type="entry name" value="Nucleotide-diphospho-sugar transferases"/>
    <property type="match status" value="1"/>
</dbReference>
<dbReference type="AlphaFoldDB" id="A0A1F6APR6"/>
<dbReference type="CDD" id="cd02511">
    <property type="entry name" value="Beta4Glucosyltransferase"/>
    <property type="match status" value="1"/>
</dbReference>
<evidence type="ECO:0000256" key="1">
    <source>
        <dbReference type="SAM" id="Phobius"/>
    </source>
</evidence>
<gene>
    <name evidence="3" type="ORF">A2960_00740</name>
</gene>
<evidence type="ECO:0000313" key="4">
    <source>
        <dbReference type="Proteomes" id="UP000176609"/>
    </source>
</evidence>
<dbReference type="Pfam" id="PF00535">
    <property type="entry name" value="Glycos_transf_2"/>
    <property type="match status" value="1"/>
</dbReference>
<keyword evidence="1" id="KW-1133">Transmembrane helix</keyword>
<dbReference type="Gene3D" id="3.90.550.10">
    <property type="entry name" value="Spore Coat Polysaccharide Biosynthesis Protein SpsA, Chain A"/>
    <property type="match status" value="1"/>
</dbReference>
<name>A0A1F6APR6_9BACT</name>